<dbReference type="PANTHER" id="PTHR47756">
    <property type="entry name" value="BLL6612 PROTEIN-RELATED"/>
    <property type="match status" value="1"/>
</dbReference>
<dbReference type="RefSeq" id="WP_090536094.1">
    <property type="nucleotide sequence ID" value="NZ_FNRQ01000007.1"/>
</dbReference>
<dbReference type="EMBL" id="FNRQ01000007">
    <property type="protein sequence ID" value="SEB17092.1"/>
    <property type="molecule type" value="Genomic_DNA"/>
</dbReference>
<dbReference type="InterPro" id="IPR013325">
    <property type="entry name" value="RNA_pol_sigma_r2"/>
</dbReference>
<keyword evidence="4" id="KW-1185">Reference proteome</keyword>
<dbReference type="InterPro" id="IPR007627">
    <property type="entry name" value="RNA_pol_sigma70_r2"/>
</dbReference>
<dbReference type="PANTHER" id="PTHR47756:SF2">
    <property type="entry name" value="BLL6612 PROTEIN"/>
    <property type="match status" value="1"/>
</dbReference>
<sequence length="430" mass="46433">MSHSGGGRDTDDAAHSIAEAVARRSYGKLVALLAMRTRDVAAAEDALADAFAAALADWPERGCPANPEAWLMTVARRRALDGARHRRIGDEVTNQLAILADEIDEREAGMLPDRRLALLFACTHPALEAAIRTPLMLQVVLGLEAKTIASAFLMSPAAMGKRLVRAKNKIRAAGIPFSVPEREELPGRLAAVLEAVYAAYAEGWTDPVGGDTGRRDLVGEALFLAHLLVELLPEEPETLGLLALMLYAQARRDARRDAAGDYVPLSAQDPATWDTPMIDAANALLRRASAFNAIGRFQLEAALQSAHIYRCRTHRPNWDEVVQLYDALLAIAASPVVAVNRALALAERDSPQAALDALEPYAGDPRLADYQPYWAARADLLARAGATDEALGAYDLAIGLERDPAVRRFLQRKRIALSSAGSGTSRDEGR</sequence>
<dbReference type="InterPro" id="IPR046531">
    <property type="entry name" value="DUF6596"/>
</dbReference>
<dbReference type="Gene3D" id="1.10.1740.10">
    <property type="match status" value="1"/>
</dbReference>
<organism evidence="3 4">
    <name type="scientific">Paraburkholderia sartisoli</name>
    <dbReference type="NCBI Taxonomy" id="83784"/>
    <lineage>
        <taxon>Bacteria</taxon>
        <taxon>Pseudomonadati</taxon>
        <taxon>Pseudomonadota</taxon>
        <taxon>Betaproteobacteria</taxon>
        <taxon>Burkholderiales</taxon>
        <taxon>Burkholderiaceae</taxon>
        <taxon>Paraburkholderia</taxon>
    </lineage>
</organism>
<name>A0A1H4H7P7_9BURK</name>
<proteinExistence type="predicted"/>
<dbReference type="OrthoDB" id="9780299at2"/>
<evidence type="ECO:0000313" key="4">
    <source>
        <dbReference type="Proteomes" id="UP000198638"/>
    </source>
</evidence>
<dbReference type="Pfam" id="PF20239">
    <property type="entry name" value="DUF6596"/>
    <property type="match status" value="1"/>
</dbReference>
<dbReference type="AlphaFoldDB" id="A0A1H4H7P7"/>
<evidence type="ECO:0000313" key="3">
    <source>
        <dbReference type="EMBL" id="SEB17092.1"/>
    </source>
</evidence>
<dbReference type="GO" id="GO:0006352">
    <property type="term" value="P:DNA-templated transcription initiation"/>
    <property type="evidence" value="ECO:0007669"/>
    <property type="project" value="InterPro"/>
</dbReference>
<dbReference type="Proteomes" id="UP000198638">
    <property type="component" value="Unassembled WGS sequence"/>
</dbReference>
<dbReference type="Pfam" id="PF04542">
    <property type="entry name" value="Sigma70_r2"/>
    <property type="match status" value="1"/>
</dbReference>
<dbReference type="InterPro" id="IPR013324">
    <property type="entry name" value="RNA_pol_sigma_r3/r4-like"/>
</dbReference>
<dbReference type="GO" id="GO:0003700">
    <property type="term" value="F:DNA-binding transcription factor activity"/>
    <property type="evidence" value="ECO:0007669"/>
    <property type="project" value="InterPro"/>
</dbReference>
<feature type="domain" description="DUF6596" evidence="2">
    <location>
        <begin position="188"/>
        <end position="288"/>
    </location>
</feature>
<gene>
    <name evidence="3" type="ORF">SAMN05192564_107259</name>
</gene>
<accession>A0A1H4H7P7</accession>
<dbReference type="STRING" id="83784.SAMN05192564_107259"/>
<dbReference type="SUPFAM" id="SSF88659">
    <property type="entry name" value="Sigma3 and sigma4 domains of RNA polymerase sigma factors"/>
    <property type="match status" value="1"/>
</dbReference>
<evidence type="ECO:0000259" key="1">
    <source>
        <dbReference type="Pfam" id="PF04542"/>
    </source>
</evidence>
<protein>
    <submittedName>
        <fullName evidence="3">RNA polymerase sigma-70 factor, ECF subfamily</fullName>
    </submittedName>
</protein>
<feature type="domain" description="RNA polymerase sigma-70 region 2" evidence="1">
    <location>
        <begin position="24"/>
        <end position="87"/>
    </location>
</feature>
<dbReference type="SUPFAM" id="SSF88946">
    <property type="entry name" value="Sigma2 domain of RNA polymerase sigma factors"/>
    <property type="match status" value="1"/>
</dbReference>
<evidence type="ECO:0000259" key="2">
    <source>
        <dbReference type="Pfam" id="PF20239"/>
    </source>
</evidence>
<reference evidence="4" key="1">
    <citation type="submission" date="2016-10" db="EMBL/GenBank/DDBJ databases">
        <authorList>
            <person name="Varghese N."/>
            <person name="Submissions S."/>
        </authorList>
    </citation>
    <scope>NUCLEOTIDE SEQUENCE [LARGE SCALE GENOMIC DNA]</scope>
    <source>
        <strain evidence="4">LMG 24000</strain>
    </source>
</reference>